<dbReference type="EMBL" id="BARU01041231">
    <property type="protein sequence ID" value="GAH86243.1"/>
    <property type="molecule type" value="Genomic_DNA"/>
</dbReference>
<organism evidence="2">
    <name type="scientific">marine sediment metagenome</name>
    <dbReference type="NCBI Taxonomy" id="412755"/>
    <lineage>
        <taxon>unclassified sequences</taxon>
        <taxon>metagenomes</taxon>
        <taxon>ecological metagenomes</taxon>
    </lineage>
</organism>
<dbReference type="AlphaFoldDB" id="X1KW90"/>
<feature type="non-terminal residue" evidence="2">
    <location>
        <position position="1"/>
    </location>
</feature>
<evidence type="ECO:0000313" key="2">
    <source>
        <dbReference type="EMBL" id="GAH86243.1"/>
    </source>
</evidence>
<accession>X1KW90</accession>
<dbReference type="InterPro" id="IPR024975">
    <property type="entry name" value="NOV_C"/>
</dbReference>
<dbReference type="Pfam" id="PF13020">
    <property type="entry name" value="NOV_C"/>
    <property type="match status" value="1"/>
</dbReference>
<evidence type="ECO:0000259" key="1">
    <source>
        <dbReference type="Pfam" id="PF13020"/>
    </source>
</evidence>
<gene>
    <name evidence="2" type="ORF">S03H2_63604</name>
</gene>
<sequence length="215" mass="25057">RGDSEYTGEILAITKSNDEIIPSDKGIFFGSLYCPQEDWEKNKHYLEDRQGVDIKFLTDDYIQDKASEKEIDEWRKIFLMFGVKEKGDKKKHVGKFGESYVKNKLQHKLKNLRFVDEENRGYDLIGENENGKQIYIEVKGRTSRTEDITEGDIELSENESKAAGMHKSDFWACIVTNIPYGPRLYLIRDPSEKGTKLKITIPKDKWQAFDEELNF</sequence>
<protein>
    <recommendedName>
        <fullName evidence="1">Protein NO VEIN C-terminal domain-containing protein</fullName>
    </recommendedName>
</protein>
<name>X1KW90_9ZZZZ</name>
<comment type="caution">
    <text evidence="2">The sequence shown here is derived from an EMBL/GenBank/DDBJ whole genome shotgun (WGS) entry which is preliminary data.</text>
</comment>
<reference evidence="2" key="1">
    <citation type="journal article" date="2014" name="Front. Microbiol.">
        <title>High frequency of phylogenetically diverse reductive dehalogenase-homologous genes in deep subseafloor sedimentary metagenomes.</title>
        <authorList>
            <person name="Kawai M."/>
            <person name="Futagami T."/>
            <person name="Toyoda A."/>
            <person name="Takaki Y."/>
            <person name="Nishi S."/>
            <person name="Hori S."/>
            <person name="Arai W."/>
            <person name="Tsubouchi T."/>
            <person name="Morono Y."/>
            <person name="Uchiyama I."/>
            <person name="Ito T."/>
            <person name="Fujiyama A."/>
            <person name="Inagaki F."/>
            <person name="Takami H."/>
        </authorList>
    </citation>
    <scope>NUCLEOTIDE SEQUENCE</scope>
    <source>
        <strain evidence="2">Expedition CK06-06</strain>
    </source>
</reference>
<feature type="domain" description="Protein NO VEIN C-terminal" evidence="1">
    <location>
        <begin position="99"/>
        <end position="186"/>
    </location>
</feature>
<proteinExistence type="predicted"/>